<dbReference type="Gene3D" id="3.30.470.20">
    <property type="entry name" value="ATP-grasp fold, B domain"/>
    <property type="match status" value="1"/>
</dbReference>
<dbReference type="PANTHER" id="PTHR18866">
    <property type="entry name" value="CARBOXYLASE:PYRUVATE/ACETYL-COA/PROPIONYL-COA CARBOXYLASE"/>
    <property type="match status" value="1"/>
</dbReference>
<protein>
    <submittedName>
        <fullName evidence="7">Unannotated protein</fullName>
    </submittedName>
</protein>
<dbReference type="PANTHER" id="PTHR18866:SF33">
    <property type="entry name" value="METHYLCROTONOYL-COA CARBOXYLASE SUBUNIT ALPHA, MITOCHONDRIAL-RELATED"/>
    <property type="match status" value="1"/>
</dbReference>
<dbReference type="PROSITE" id="PS50975">
    <property type="entry name" value="ATP_GRASP"/>
    <property type="match status" value="1"/>
</dbReference>
<dbReference type="GO" id="GO:0046872">
    <property type="term" value="F:metal ion binding"/>
    <property type="evidence" value="ECO:0007669"/>
    <property type="project" value="InterPro"/>
</dbReference>
<evidence type="ECO:0000259" key="5">
    <source>
        <dbReference type="PROSITE" id="PS50975"/>
    </source>
</evidence>
<dbReference type="SUPFAM" id="SSF52440">
    <property type="entry name" value="PreATP-grasp domain"/>
    <property type="match status" value="1"/>
</dbReference>
<proteinExistence type="predicted"/>
<dbReference type="AlphaFoldDB" id="A0A6J7CNE3"/>
<dbReference type="InterPro" id="IPR011761">
    <property type="entry name" value="ATP-grasp"/>
</dbReference>
<keyword evidence="4" id="KW-0092">Biotin</keyword>
<dbReference type="PROSITE" id="PS50979">
    <property type="entry name" value="BC"/>
    <property type="match status" value="1"/>
</dbReference>
<dbReference type="GO" id="GO:0005524">
    <property type="term" value="F:ATP binding"/>
    <property type="evidence" value="ECO:0007669"/>
    <property type="project" value="UniProtKB-KW"/>
</dbReference>
<organism evidence="7">
    <name type="scientific">freshwater metagenome</name>
    <dbReference type="NCBI Taxonomy" id="449393"/>
    <lineage>
        <taxon>unclassified sequences</taxon>
        <taxon>metagenomes</taxon>
        <taxon>ecological metagenomes</taxon>
    </lineage>
</organism>
<dbReference type="PROSITE" id="PS00866">
    <property type="entry name" value="CPSASE_1"/>
    <property type="match status" value="1"/>
</dbReference>
<dbReference type="FunFam" id="3.30.470.20:FF:000028">
    <property type="entry name" value="Methylcrotonoyl-CoA carboxylase subunit alpha, mitochondrial"/>
    <property type="match status" value="1"/>
</dbReference>
<dbReference type="GO" id="GO:0016874">
    <property type="term" value="F:ligase activity"/>
    <property type="evidence" value="ECO:0007669"/>
    <property type="project" value="UniProtKB-KW"/>
</dbReference>
<dbReference type="Pfam" id="PF00289">
    <property type="entry name" value="Biotin_carb_N"/>
    <property type="match status" value="1"/>
</dbReference>
<keyword evidence="2" id="KW-0547">Nucleotide-binding</keyword>
<evidence type="ECO:0000313" key="7">
    <source>
        <dbReference type="EMBL" id="CAB4859290.1"/>
    </source>
</evidence>
<dbReference type="EMBL" id="CAFBLQ010000008">
    <property type="protein sequence ID" value="CAB4859290.1"/>
    <property type="molecule type" value="Genomic_DNA"/>
</dbReference>
<dbReference type="SMART" id="SM00878">
    <property type="entry name" value="Biotin_carb_C"/>
    <property type="match status" value="1"/>
</dbReference>
<reference evidence="7" key="1">
    <citation type="submission" date="2020-05" db="EMBL/GenBank/DDBJ databases">
        <authorList>
            <person name="Chiriac C."/>
            <person name="Salcher M."/>
            <person name="Ghai R."/>
            <person name="Kavagutti S V."/>
        </authorList>
    </citation>
    <scope>NUCLEOTIDE SEQUENCE</scope>
</reference>
<dbReference type="InterPro" id="IPR011054">
    <property type="entry name" value="Rudment_hybrid_motif"/>
</dbReference>
<dbReference type="PROSITE" id="PS00867">
    <property type="entry name" value="CPSASE_2"/>
    <property type="match status" value="1"/>
</dbReference>
<gene>
    <name evidence="7" type="ORF">UFOPK3423_00138</name>
</gene>
<dbReference type="SUPFAM" id="SSF56059">
    <property type="entry name" value="Glutathione synthetase ATP-binding domain-like"/>
    <property type="match status" value="1"/>
</dbReference>
<evidence type="ECO:0000256" key="3">
    <source>
        <dbReference type="ARBA" id="ARBA00022840"/>
    </source>
</evidence>
<feature type="domain" description="ATP-grasp" evidence="5">
    <location>
        <begin position="122"/>
        <end position="319"/>
    </location>
</feature>
<dbReference type="FunFam" id="3.30.1490.20:FF:000018">
    <property type="entry name" value="Biotin carboxylase"/>
    <property type="match status" value="1"/>
</dbReference>
<accession>A0A6J7CNE3</accession>
<evidence type="ECO:0000256" key="4">
    <source>
        <dbReference type="ARBA" id="ARBA00023267"/>
    </source>
</evidence>
<dbReference type="InterPro" id="IPR011764">
    <property type="entry name" value="Biotin_carboxylation_dom"/>
</dbReference>
<feature type="domain" description="Biotin carboxylation" evidence="6">
    <location>
        <begin position="3"/>
        <end position="448"/>
    </location>
</feature>
<evidence type="ECO:0000256" key="1">
    <source>
        <dbReference type="ARBA" id="ARBA00022598"/>
    </source>
</evidence>
<dbReference type="InterPro" id="IPR050856">
    <property type="entry name" value="Biotin_carboxylase_complex"/>
</dbReference>
<dbReference type="Pfam" id="PF02786">
    <property type="entry name" value="CPSase_L_D2"/>
    <property type="match status" value="1"/>
</dbReference>
<keyword evidence="1" id="KW-0436">Ligase</keyword>
<evidence type="ECO:0000259" key="6">
    <source>
        <dbReference type="PROSITE" id="PS50979"/>
    </source>
</evidence>
<name>A0A6J7CNE3_9ZZZZ</name>
<dbReference type="InterPro" id="IPR005481">
    <property type="entry name" value="BC-like_N"/>
</dbReference>
<sequence length="492" mass="51545">MSLPAKVLVANRGEIAVRIIRTLRTMGIASVAVFHALDADGRAVREADEAVELTGDTPVGSYLDIAGIIAACQATGAEAVHPGFGFLSENADFAEQLAAAGITFIGPPPAAIRAMGDKIESKRLAAAAGVPTLPGSDGAVADVDEAVAVADRIGYPVLLKASAGGGGKGMRTAADAAACREAFERASSEALASFGDGRVFVERYVERPRHIEVQVLADAHGTVLHLAERECSIQRRYQKVIEESPSPAVDAATRERIGATAVALARAVGYTSAGTVEMIADEQGGFWFLEMNTRLQVEHPVTEAITGIDIVAEQIRIAAGEPLAFGQDDVQVSGHAIECRIYAEDADAGFVPATGRLGLVRFPAGPGVRIDHGVIEGQDVSSSFDPMIAKVIAHGPTRDEALELLRDALHSTVLLGVVTNTAFLARVLAHPAFRSGETHTGFLDDHAAELAPVAPDVELERCLVAATALASPRFDQRLAAPEPLAGMGEWRP</sequence>
<keyword evidence="3" id="KW-0067">ATP-binding</keyword>
<dbReference type="Pfam" id="PF02785">
    <property type="entry name" value="Biotin_carb_C"/>
    <property type="match status" value="1"/>
</dbReference>
<dbReference type="SUPFAM" id="SSF51246">
    <property type="entry name" value="Rudiment single hybrid motif"/>
    <property type="match status" value="1"/>
</dbReference>
<dbReference type="InterPro" id="IPR005479">
    <property type="entry name" value="CPAse_ATP-bd"/>
</dbReference>
<evidence type="ECO:0000256" key="2">
    <source>
        <dbReference type="ARBA" id="ARBA00022741"/>
    </source>
</evidence>
<dbReference type="InterPro" id="IPR016185">
    <property type="entry name" value="PreATP-grasp_dom_sf"/>
</dbReference>
<dbReference type="InterPro" id="IPR005482">
    <property type="entry name" value="Biotin_COase_C"/>
</dbReference>